<reference evidence="1 2" key="1">
    <citation type="journal article" date="2008" name="Proc. Natl. Acad. Sci. U.S.A.">
        <title>Niche adaptation and genome expansion in the chlorophyll d-producing cyanobacterium Acaryochloris marina.</title>
        <authorList>
            <person name="Swingley W.D."/>
            <person name="Chen M."/>
            <person name="Cheung P.C."/>
            <person name="Conrad A.L."/>
            <person name="Dejesa L.C."/>
            <person name="Hao J."/>
            <person name="Honchak B.M."/>
            <person name="Karbach L.E."/>
            <person name="Kurdoglu A."/>
            <person name="Lahiri S."/>
            <person name="Mastrian S.D."/>
            <person name="Miyashita H."/>
            <person name="Page L."/>
            <person name="Ramakrishna P."/>
            <person name="Satoh S."/>
            <person name="Sattley W.M."/>
            <person name="Shimada Y."/>
            <person name="Taylor H.L."/>
            <person name="Tomo T."/>
            <person name="Tsuchiya T."/>
            <person name="Wang Z.T."/>
            <person name="Raymond J."/>
            <person name="Mimuro M."/>
            <person name="Blankenship R.E."/>
            <person name="Touchman J.W."/>
        </authorList>
    </citation>
    <scope>NUCLEOTIDE SEQUENCE [LARGE SCALE GENOMIC DNA]</scope>
    <source>
        <strain evidence="2">MBIC 11017</strain>
        <plasmid evidence="2">Plasmid pREB5</plasmid>
    </source>
</reference>
<organism evidence="1 2">
    <name type="scientific">Acaryochloris marina (strain MBIC 11017)</name>
    <dbReference type="NCBI Taxonomy" id="329726"/>
    <lineage>
        <taxon>Bacteria</taxon>
        <taxon>Bacillati</taxon>
        <taxon>Cyanobacteriota</taxon>
        <taxon>Cyanophyceae</taxon>
        <taxon>Acaryochloridales</taxon>
        <taxon>Acaryochloridaceae</taxon>
        <taxon>Acaryochloris</taxon>
    </lineage>
</organism>
<proteinExistence type="predicted"/>
<dbReference type="EMBL" id="CP000842">
    <property type="protein sequence ID" value="ABW32879.1"/>
    <property type="molecule type" value="Genomic_DNA"/>
</dbReference>
<geneLocation type="plasmid" evidence="1 2">
    <name>pREB5</name>
</geneLocation>
<name>A8ZPE3_ACAM1</name>
<keyword evidence="1" id="KW-0614">Plasmid</keyword>
<evidence type="ECO:0000313" key="1">
    <source>
        <dbReference type="EMBL" id="ABW32879.1"/>
    </source>
</evidence>
<sequence>MPSMEIVLQITEQLFRVNIRYGPNILCWRELFEAQWHPQTTILKIK</sequence>
<gene>
    <name evidence="1" type="ordered locus">AM1_E0110</name>
</gene>
<dbReference type="KEGG" id="amr:AM1_E0110"/>
<protein>
    <submittedName>
        <fullName evidence="1">Uncharacterized protein</fullName>
    </submittedName>
</protein>
<dbReference type="Proteomes" id="UP000000268">
    <property type="component" value="Plasmid pREB5"/>
</dbReference>
<dbReference type="HOGENOM" id="CLU_3178858_0_0_3"/>
<evidence type="ECO:0000313" key="2">
    <source>
        <dbReference type="Proteomes" id="UP000000268"/>
    </source>
</evidence>
<accession>A8ZPE3</accession>
<dbReference type="AlphaFoldDB" id="A8ZPE3"/>
<keyword evidence="2" id="KW-1185">Reference proteome</keyword>